<gene>
    <name evidence="1" type="ORF">SAMEA104719789_01274</name>
</gene>
<keyword evidence="2" id="KW-1185">Reference proteome</keyword>
<dbReference type="Proteomes" id="UP000262142">
    <property type="component" value="Unassembled WGS sequence"/>
</dbReference>
<evidence type="ECO:0000313" key="1">
    <source>
        <dbReference type="EMBL" id="SZD73461.1"/>
    </source>
</evidence>
<accession>A0A383U2U1</accession>
<dbReference type="AlphaFoldDB" id="A0A383U2U1"/>
<dbReference type="EMBL" id="UNSC01000005">
    <property type="protein sequence ID" value="SZD73461.1"/>
    <property type="molecule type" value="Genomic_DNA"/>
</dbReference>
<protein>
    <submittedName>
        <fullName evidence="1">Uncharacterized protein</fullName>
    </submittedName>
</protein>
<sequence length="35" mass="3965">MKLESKLREIRIFLQRNEKTLAVAKSFTSGALVAD</sequence>
<evidence type="ECO:0000313" key="2">
    <source>
        <dbReference type="Proteomes" id="UP000262142"/>
    </source>
</evidence>
<proteinExistence type="predicted"/>
<reference evidence="1 2" key="1">
    <citation type="submission" date="2018-09" db="EMBL/GenBank/DDBJ databases">
        <authorList>
            <consortium name="Pathogen Informatics"/>
        </authorList>
    </citation>
    <scope>NUCLEOTIDE SEQUENCE [LARGE SCALE GENOMIC DNA]</scope>
    <source>
        <strain evidence="1 2">OH-22767</strain>
    </source>
</reference>
<name>A0A383U2U1_9FLAO</name>
<organism evidence="1 2">
    <name type="scientific">Candidatus Ornithobacterium hominis</name>
    <dbReference type="NCBI Taxonomy" id="2497989"/>
    <lineage>
        <taxon>Bacteria</taxon>
        <taxon>Pseudomonadati</taxon>
        <taxon>Bacteroidota</taxon>
        <taxon>Flavobacteriia</taxon>
        <taxon>Flavobacteriales</taxon>
        <taxon>Weeksellaceae</taxon>
        <taxon>Ornithobacterium</taxon>
    </lineage>
</organism>